<comment type="caution">
    <text evidence="3">The sequence shown here is derived from an EMBL/GenBank/DDBJ whole genome shotgun (WGS) entry which is preliminary data.</text>
</comment>
<dbReference type="PANTHER" id="PTHR42742">
    <property type="entry name" value="TRANSCRIPTIONAL REPRESSOR MPRA"/>
    <property type="match status" value="1"/>
</dbReference>
<name>A0A0C9MVR0_SPHPI</name>
<proteinExistence type="predicted"/>
<dbReference type="Gene3D" id="2.60.120.10">
    <property type="entry name" value="Jelly Rolls"/>
    <property type="match status" value="1"/>
</dbReference>
<evidence type="ECO:0000256" key="1">
    <source>
        <dbReference type="ARBA" id="ARBA00022723"/>
    </source>
</evidence>
<keyword evidence="4" id="KW-1185">Reference proteome</keyword>
<sequence>MPVFRLVTKTVRKPWGRRSLGPGCDDVSAGEEPIGEIWFEVPRGSGLGEPELLVKHLFTSERLSVQVHPDDTTAKAHGLPRGKSEAWHILEAEPGASIAMGLREPIAKDRLRAAAKDGSIVALLDWKPVRAGDFWYAPAGTIHAIGAGLSLIEIQQNVDVTYRLYDYGSNRELHLDEAVEAARPAPYEAPFAPFELARGRRVLAAGGPFVVERWADAFTGILAPRRGEPVWLIPLRGEAVVGSEPIEPGGVWIVAGDAGVNFTGSCDLLVAYSGRAVHEALISRSRNERQS</sequence>
<evidence type="ECO:0000256" key="2">
    <source>
        <dbReference type="ARBA" id="ARBA00022833"/>
    </source>
</evidence>
<keyword evidence="1" id="KW-0479">Metal-binding</keyword>
<dbReference type="InterPro" id="IPR011051">
    <property type="entry name" value="RmlC_Cupin_sf"/>
</dbReference>
<dbReference type="InterPro" id="IPR014710">
    <property type="entry name" value="RmlC-like_jellyroll"/>
</dbReference>
<dbReference type="CDD" id="cd07010">
    <property type="entry name" value="cupin_PMI_type_I_N_bac"/>
    <property type="match status" value="1"/>
</dbReference>
<reference evidence="3 4" key="1">
    <citation type="submission" date="2014-08" db="EMBL/GenBank/DDBJ databases">
        <title>Whole genome shotgun sequence of Sphingomonas paucimobilis NBRC 13935.</title>
        <authorList>
            <person name="Hosoyama A."/>
            <person name="Hashimoto M."/>
            <person name="Hosoyama Y."/>
            <person name="Noguchi M."/>
            <person name="Uohara A."/>
            <person name="Ohji S."/>
            <person name="Katano-Makiyama Y."/>
            <person name="Ichikawa N."/>
            <person name="Kimura A."/>
            <person name="Yamazoe A."/>
            <person name="Fujita N."/>
        </authorList>
    </citation>
    <scope>NUCLEOTIDE SEQUENCE [LARGE SCALE GENOMIC DNA]</scope>
    <source>
        <strain evidence="3 4">NBRC 13935</strain>
    </source>
</reference>
<dbReference type="InterPro" id="IPR051804">
    <property type="entry name" value="Carb_Metab_Reg_Kinase/Isom"/>
</dbReference>
<evidence type="ECO:0000313" key="3">
    <source>
        <dbReference type="EMBL" id="GAN14711.1"/>
    </source>
</evidence>
<keyword evidence="2" id="KW-0862">Zinc</keyword>
<accession>A0A0C9MVR0</accession>
<evidence type="ECO:0000313" key="4">
    <source>
        <dbReference type="Proteomes" id="UP000032025"/>
    </source>
</evidence>
<organism evidence="3 4">
    <name type="scientific">Sphingomonas paucimobilis NBRC 13935</name>
    <dbReference type="NCBI Taxonomy" id="1219050"/>
    <lineage>
        <taxon>Bacteria</taxon>
        <taxon>Pseudomonadati</taxon>
        <taxon>Pseudomonadota</taxon>
        <taxon>Alphaproteobacteria</taxon>
        <taxon>Sphingomonadales</taxon>
        <taxon>Sphingomonadaceae</taxon>
        <taxon>Sphingomonas</taxon>
    </lineage>
</organism>
<dbReference type="Proteomes" id="UP000032025">
    <property type="component" value="Unassembled WGS sequence"/>
</dbReference>
<dbReference type="EMBL" id="BBJS01000043">
    <property type="protein sequence ID" value="GAN14711.1"/>
    <property type="molecule type" value="Genomic_DNA"/>
</dbReference>
<dbReference type="AlphaFoldDB" id="A0A0C9MVR0"/>
<protein>
    <submittedName>
        <fullName evidence="3">DNA, contig: SP643</fullName>
    </submittedName>
</protein>
<dbReference type="SUPFAM" id="SSF51182">
    <property type="entry name" value="RmlC-like cupins"/>
    <property type="match status" value="1"/>
</dbReference>
<dbReference type="PANTHER" id="PTHR42742:SF3">
    <property type="entry name" value="FRUCTOKINASE"/>
    <property type="match status" value="1"/>
</dbReference>
<dbReference type="GO" id="GO:0046872">
    <property type="term" value="F:metal ion binding"/>
    <property type="evidence" value="ECO:0007669"/>
    <property type="project" value="UniProtKB-KW"/>
</dbReference>
<gene>
    <name evidence="3" type="ORF">SP6_43_02100</name>
</gene>